<evidence type="ECO:0000256" key="1">
    <source>
        <dbReference type="ARBA" id="ARBA00023015"/>
    </source>
</evidence>
<dbReference type="Gene3D" id="1.10.10.60">
    <property type="entry name" value="Homeodomain-like"/>
    <property type="match status" value="2"/>
</dbReference>
<keyword evidence="3" id="KW-0804">Transcription</keyword>
<evidence type="ECO:0000313" key="5">
    <source>
        <dbReference type="EMBL" id="TPN87439.1"/>
    </source>
</evidence>
<feature type="domain" description="HTH araC/xylS-type" evidence="4">
    <location>
        <begin position="64"/>
        <end position="168"/>
    </location>
</feature>
<keyword evidence="1" id="KW-0805">Transcription regulation</keyword>
<keyword evidence="6" id="KW-1185">Reference proteome</keyword>
<evidence type="ECO:0000259" key="4">
    <source>
        <dbReference type="PROSITE" id="PS01124"/>
    </source>
</evidence>
<evidence type="ECO:0000256" key="2">
    <source>
        <dbReference type="ARBA" id="ARBA00023125"/>
    </source>
</evidence>
<dbReference type="GO" id="GO:0003700">
    <property type="term" value="F:DNA-binding transcription factor activity"/>
    <property type="evidence" value="ECO:0007669"/>
    <property type="project" value="InterPro"/>
</dbReference>
<dbReference type="InterPro" id="IPR009057">
    <property type="entry name" value="Homeodomain-like_sf"/>
</dbReference>
<sequence length="172" mass="19934">MANCQSENPNLGIGYYYYTQRVYKRRFLQLVSTRDSTTTTQKTTKTHQVGISGINPETLQQLLVQLQQFEEQHLYLQPNINVKDLAKSFGSNSSYLSKVVNTYKQKSMSQYINDLRIDYAITTLQTDATFRKYTIKAIAKEIGFNTPEAFAKKFYKRTGIYPSYFVKNLDQS</sequence>
<reference evidence="5 6" key="1">
    <citation type="submission" date="2019-06" db="EMBL/GenBank/DDBJ databases">
        <authorList>
            <person name="Meng X."/>
        </authorList>
    </citation>
    <scope>NUCLEOTIDE SEQUENCE [LARGE SCALE GENOMIC DNA]</scope>
    <source>
        <strain evidence="5 6">M625</strain>
    </source>
</reference>
<proteinExistence type="predicted"/>
<dbReference type="EMBL" id="VFWZ01000002">
    <property type="protein sequence ID" value="TPN87439.1"/>
    <property type="molecule type" value="Genomic_DNA"/>
</dbReference>
<dbReference type="PANTHER" id="PTHR43280:SF2">
    <property type="entry name" value="HTH-TYPE TRANSCRIPTIONAL REGULATOR EXSA"/>
    <property type="match status" value="1"/>
</dbReference>
<gene>
    <name evidence="5" type="ORF">FHK87_07610</name>
</gene>
<dbReference type="PANTHER" id="PTHR43280">
    <property type="entry name" value="ARAC-FAMILY TRANSCRIPTIONAL REGULATOR"/>
    <property type="match status" value="1"/>
</dbReference>
<dbReference type="Proteomes" id="UP000315540">
    <property type="component" value="Unassembled WGS sequence"/>
</dbReference>
<protein>
    <submittedName>
        <fullName evidence="5">Helix-turn-helix domain-containing protein</fullName>
    </submittedName>
</protein>
<keyword evidence="2" id="KW-0238">DNA-binding</keyword>
<dbReference type="SMART" id="SM00342">
    <property type="entry name" value="HTH_ARAC"/>
    <property type="match status" value="1"/>
</dbReference>
<accession>A0A504JL04</accession>
<comment type="caution">
    <text evidence="5">The sequence shown here is derived from an EMBL/GenBank/DDBJ whole genome shotgun (WGS) entry which is preliminary data.</text>
</comment>
<dbReference type="InterPro" id="IPR018060">
    <property type="entry name" value="HTH_AraC"/>
</dbReference>
<dbReference type="GO" id="GO:0043565">
    <property type="term" value="F:sequence-specific DNA binding"/>
    <property type="evidence" value="ECO:0007669"/>
    <property type="project" value="InterPro"/>
</dbReference>
<name>A0A504JL04_9FLAO</name>
<dbReference type="PROSITE" id="PS01124">
    <property type="entry name" value="HTH_ARAC_FAMILY_2"/>
    <property type="match status" value="1"/>
</dbReference>
<dbReference type="Pfam" id="PF12833">
    <property type="entry name" value="HTH_18"/>
    <property type="match status" value="1"/>
</dbReference>
<dbReference type="SUPFAM" id="SSF46689">
    <property type="entry name" value="Homeodomain-like"/>
    <property type="match status" value="1"/>
</dbReference>
<organism evidence="5 6">
    <name type="scientific">Aquimarina algicola</name>
    <dbReference type="NCBI Taxonomy" id="2589995"/>
    <lineage>
        <taxon>Bacteria</taxon>
        <taxon>Pseudomonadati</taxon>
        <taxon>Bacteroidota</taxon>
        <taxon>Flavobacteriia</taxon>
        <taxon>Flavobacteriales</taxon>
        <taxon>Flavobacteriaceae</taxon>
        <taxon>Aquimarina</taxon>
    </lineage>
</organism>
<dbReference type="AlphaFoldDB" id="A0A504JL04"/>
<dbReference type="OrthoDB" id="5295174at2"/>
<evidence type="ECO:0000313" key="6">
    <source>
        <dbReference type="Proteomes" id="UP000315540"/>
    </source>
</evidence>
<evidence type="ECO:0000256" key="3">
    <source>
        <dbReference type="ARBA" id="ARBA00023163"/>
    </source>
</evidence>